<dbReference type="InterPro" id="IPR029065">
    <property type="entry name" value="Enolase_C-like"/>
</dbReference>
<feature type="region of interest" description="Disordered" evidence="1">
    <location>
        <begin position="440"/>
        <end position="524"/>
    </location>
</feature>
<dbReference type="InterPro" id="IPR036849">
    <property type="entry name" value="Enolase-like_C_sf"/>
</dbReference>
<name>A0A7D5LDF2_9EURY</name>
<feature type="compositionally biased region" description="Low complexity" evidence="1">
    <location>
        <begin position="464"/>
        <end position="482"/>
    </location>
</feature>
<dbReference type="AlphaFoldDB" id="A0A7D5LDF2"/>
<accession>A0A7D5LDF2</accession>
<reference evidence="3 4" key="1">
    <citation type="submission" date="2020-06" db="EMBL/GenBank/DDBJ databases">
        <title>NJ-3-1, isolated from saline soil.</title>
        <authorList>
            <person name="Cui H.L."/>
            <person name="Shi X."/>
        </authorList>
    </citation>
    <scope>NUCLEOTIDE SEQUENCE [LARGE SCALE GENOMIC DNA]</scope>
    <source>
        <strain evidence="3 4">NJ-3-1</strain>
    </source>
</reference>
<evidence type="ECO:0000313" key="4">
    <source>
        <dbReference type="Proteomes" id="UP000509626"/>
    </source>
</evidence>
<feature type="compositionally biased region" description="Basic and acidic residues" evidence="1">
    <location>
        <begin position="440"/>
        <end position="455"/>
    </location>
</feature>
<dbReference type="KEGG" id="halu:HUG12_08620"/>
<evidence type="ECO:0000313" key="3">
    <source>
        <dbReference type="EMBL" id="QLG64031.1"/>
    </source>
</evidence>
<keyword evidence="4" id="KW-1185">Reference proteome</keyword>
<organism evidence="3 4">
    <name type="scientific">Halorarum salinum</name>
    <dbReference type="NCBI Taxonomy" id="2743089"/>
    <lineage>
        <taxon>Archaea</taxon>
        <taxon>Methanobacteriati</taxon>
        <taxon>Methanobacteriota</taxon>
        <taxon>Stenosarchaea group</taxon>
        <taxon>Halobacteria</taxon>
        <taxon>Halobacteriales</taxon>
        <taxon>Haloferacaceae</taxon>
        <taxon>Halorarum</taxon>
    </lineage>
</organism>
<dbReference type="EMBL" id="CP058579">
    <property type="protein sequence ID" value="QLG64031.1"/>
    <property type="molecule type" value="Genomic_DNA"/>
</dbReference>
<feature type="region of interest" description="Disordered" evidence="1">
    <location>
        <begin position="335"/>
        <end position="367"/>
    </location>
</feature>
<proteinExistence type="predicted"/>
<sequence>MAVERATEGNAGDRRMRVGLTKTSAPREPAFRLPHPKSFNGSQRRGEFRKIATVADAFDVPVAPHNVSNPVGTLVSAHVWATVPNAFALERVVLQHVEVGDARPEVDAGHRADGATGVVRREGGVVLLGAVGDRLRLGEPAARREVRRGDVDAEVVQQVLELVDSEPVLSRGDGDRRDAGYLALGLHVLRRQGVLEPHQVVRFELSAEPFRAVHRVVPVDVEREVDLGADLLADGLDGVDLPPDGGVRDPPVLGVRVVVERLVEVEPRCGKAHVGDAARLLGVRLERVRVVGRRLPLAGVRRERLAGMAVAVDAYLVAVLAAEQLVDGDVEDLAGDVPQRDVENGDGAHHDALAADPDGPVEHLPPEPRRVPRVLALEHRREHGGGDEFGAAVPQRVAETLVTLVGPDVDDRVVPLLDGPGGERYRLLEEDRGRETLDFGDFHAHASRNDTRENALDEVTSPMPVAIRPVVPPDAADAPAATEPRRRTARRCRSRDAPPAHPRRPALPRGGRSRCSPPVPAGRA</sequence>
<evidence type="ECO:0000256" key="1">
    <source>
        <dbReference type="SAM" id="MobiDB-lite"/>
    </source>
</evidence>
<protein>
    <recommendedName>
        <fullName evidence="2">Enolase C-terminal domain-containing protein</fullName>
    </recommendedName>
</protein>
<feature type="compositionally biased region" description="Basic and acidic residues" evidence="1">
    <location>
        <begin position="1"/>
        <end position="16"/>
    </location>
</feature>
<dbReference type="Pfam" id="PF13378">
    <property type="entry name" value="MR_MLE_C"/>
    <property type="match status" value="1"/>
</dbReference>
<dbReference type="SUPFAM" id="SSF51604">
    <property type="entry name" value="Enolase C-terminal domain-like"/>
    <property type="match status" value="1"/>
</dbReference>
<gene>
    <name evidence="3" type="ORF">HUG12_08620</name>
</gene>
<feature type="compositionally biased region" description="Basic and acidic residues" evidence="1">
    <location>
        <begin position="338"/>
        <end position="353"/>
    </location>
</feature>
<evidence type="ECO:0000259" key="2">
    <source>
        <dbReference type="Pfam" id="PF13378"/>
    </source>
</evidence>
<feature type="domain" description="Enolase C-terminal" evidence="2">
    <location>
        <begin position="47"/>
        <end position="110"/>
    </location>
</feature>
<feature type="region of interest" description="Disordered" evidence="1">
    <location>
        <begin position="1"/>
        <end position="21"/>
    </location>
</feature>
<dbReference type="Proteomes" id="UP000509626">
    <property type="component" value="Chromosome"/>
</dbReference>
<dbReference type="Gene3D" id="3.20.20.120">
    <property type="entry name" value="Enolase-like C-terminal domain"/>
    <property type="match status" value="1"/>
</dbReference>